<dbReference type="SUPFAM" id="SSF54695">
    <property type="entry name" value="POZ domain"/>
    <property type="match status" value="1"/>
</dbReference>
<dbReference type="SMART" id="SM00225">
    <property type="entry name" value="BTB"/>
    <property type="match status" value="1"/>
</dbReference>
<evidence type="ECO:0000313" key="3">
    <source>
        <dbReference type="Proteomes" id="UP001175271"/>
    </source>
</evidence>
<dbReference type="PROSITE" id="PS50097">
    <property type="entry name" value="BTB"/>
    <property type="match status" value="1"/>
</dbReference>
<sequence length="320" mass="36483">MTSPMIVFKFKPKGDDLSPPFESEEVKIGPFNWKATGIDVCVKKRLSVKDFQVICSVDNKKSTIWSCRAKGRVTTSNGNPDRLGNDDKICKLWTGSFNFLKSDDLNRSSKLALKWGLHKDEIYNYELKPTAAIWVEVEVNLIKSHYVDLSSSENEMIEGPEDAVGVEVAGEKLWLSKKILSIHSPFFKALFSQDFNEKATETYELKEIELNEFLHFLALVYNVDAPIDHESVFYLMKLGDFFQCDAVIRRCEDYIVSSDAASMCLAKKIELCDGFDIPTLAEECVKKLTIAEVKKYFNTGNDKRLSEFTRDLMIERLSSE</sequence>
<keyword evidence="3" id="KW-1185">Reference proteome</keyword>
<feature type="domain" description="BTB" evidence="1">
    <location>
        <begin position="162"/>
        <end position="229"/>
    </location>
</feature>
<accession>A0AA39HYY6</accession>
<evidence type="ECO:0000259" key="1">
    <source>
        <dbReference type="PROSITE" id="PS50097"/>
    </source>
</evidence>
<dbReference type="PANTHER" id="PTHR47022:SF1">
    <property type="entry name" value="BTB AND MATH DOMAIN-CONTAINING PROTEIN 36-RELATED"/>
    <property type="match status" value="1"/>
</dbReference>
<dbReference type="InterPro" id="IPR000210">
    <property type="entry name" value="BTB/POZ_dom"/>
</dbReference>
<gene>
    <name evidence="2" type="ORF">QR680_007047</name>
</gene>
<dbReference type="Gene3D" id="3.30.710.10">
    <property type="entry name" value="Potassium Channel Kv1.1, Chain A"/>
    <property type="match status" value="1"/>
</dbReference>
<dbReference type="CDD" id="cd18186">
    <property type="entry name" value="BTB_POZ_ZBTB_KLHL-like"/>
    <property type="match status" value="1"/>
</dbReference>
<comment type="caution">
    <text evidence="2">The sequence shown here is derived from an EMBL/GenBank/DDBJ whole genome shotgun (WGS) entry which is preliminary data.</text>
</comment>
<name>A0AA39HYY6_9BILA</name>
<dbReference type="Pfam" id="PF00651">
    <property type="entry name" value="BTB"/>
    <property type="match status" value="1"/>
</dbReference>
<reference evidence="2" key="1">
    <citation type="submission" date="2023-06" db="EMBL/GenBank/DDBJ databases">
        <title>Genomic analysis of the entomopathogenic nematode Steinernema hermaphroditum.</title>
        <authorList>
            <person name="Schwarz E.M."/>
            <person name="Heppert J.K."/>
            <person name="Baniya A."/>
            <person name="Schwartz H.T."/>
            <person name="Tan C.-H."/>
            <person name="Antoshechkin I."/>
            <person name="Sternberg P.W."/>
            <person name="Goodrich-Blair H."/>
            <person name="Dillman A.R."/>
        </authorList>
    </citation>
    <scope>NUCLEOTIDE SEQUENCE</scope>
    <source>
        <strain evidence="2">PS9179</strain>
        <tissue evidence="2">Whole animal</tissue>
    </source>
</reference>
<evidence type="ECO:0000313" key="2">
    <source>
        <dbReference type="EMBL" id="KAK0413891.1"/>
    </source>
</evidence>
<protein>
    <recommendedName>
        <fullName evidence="1">BTB domain-containing protein</fullName>
    </recommendedName>
</protein>
<dbReference type="EMBL" id="JAUCMV010000003">
    <property type="protein sequence ID" value="KAK0413891.1"/>
    <property type="molecule type" value="Genomic_DNA"/>
</dbReference>
<dbReference type="PANTHER" id="PTHR47022">
    <property type="entry name" value="BTB AND MATH DOMAIN-CONTAINING PROTEIN 36-RELATED"/>
    <property type="match status" value="1"/>
</dbReference>
<organism evidence="2 3">
    <name type="scientific">Steinernema hermaphroditum</name>
    <dbReference type="NCBI Taxonomy" id="289476"/>
    <lineage>
        <taxon>Eukaryota</taxon>
        <taxon>Metazoa</taxon>
        <taxon>Ecdysozoa</taxon>
        <taxon>Nematoda</taxon>
        <taxon>Chromadorea</taxon>
        <taxon>Rhabditida</taxon>
        <taxon>Tylenchina</taxon>
        <taxon>Panagrolaimomorpha</taxon>
        <taxon>Strongyloidoidea</taxon>
        <taxon>Steinernematidae</taxon>
        <taxon>Steinernema</taxon>
    </lineage>
</organism>
<proteinExistence type="predicted"/>
<dbReference type="AlphaFoldDB" id="A0AA39HYY6"/>
<dbReference type="Proteomes" id="UP001175271">
    <property type="component" value="Unassembled WGS sequence"/>
</dbReference>
<dbReference type="InterPro" id="IPR011333">
    <property type="entry name" value="SKP1/BTB/POZ_sf"/>
</dbReference>